<evidence type="ECO:0000256" key="12">
    <source>
        <dbReference type="ARBA" id="ARBA00023239"/>
    </source>
</evidence>
<proteinExistence type="inferred from homology"/>
<dbReference type="SUPFAM" id="SSF64153">
    <property type="entry name" value="YjeF N-terminal domain-like"/>
    <property type="match status" value="1"/>
</dbReference>
<evidence type="ECO:0000256" key="14">
    <source>
        <dbReference type="ARBA" id="ARBA00025153"/>
    </source>
</evidence>
<feature type="binding site" evidence="18">
    <location>
        <position position="148"/>
    </location>
    <ligand>
        <name>(6S)-NADPHX</name>
        <dbReference type="ChEBI" id="CHEBI:64076"/>
    </ligand>
</feature>
<keyword evidence="11 18" id="KW-0413">Isomerase</keyword>
<comment type="catalytic activity">
    <reaction evidence="15 17 19">
        <text>(6S)-NADHX + ADP = AMP + phosphate + NADH + H(+)</text>
        <dbReference type="Rhea" id="RHEA:32223"/>
        <dbReference type="ChEBI" id="CHEBI:15378"/>
        <dbReference type="ChEBI" id="CHEBI:43474"/>
        <dbReference type="ChEBI" id="CHEBI:57945"/>
        <dbReference type="ChEBI" id="CHEBI:64074"/>
        <dbReference type="ChEBI" id="CHEBI:456215"/>
        <dbReference type="ChEBI" id="CHEBI:456216"/>
        <dbReference type="EC" id="4.2.1.136"/>
    </reaction>
</comment>
<dbReference type="NCBIfam" id="TIGR00196">
    <property type="entry name" value="yjeF_cterm"/>
    <property type="match status" value="1"/>
</dbReference>
<feature type="domain" description="YjeF C-terminal" evidence="20">
    <location>
        <begin position="208"/>
        <end position="471"/>
    </location>
</feature>
<evidence type="ECO:0000256" key="3">
    <source>
        <dbReference type="ARBA" id="ARBA00006001"/>
    </source>
</evidence>
<dbReference type="PANTHER" id="PTHR12592:SF0">
    <property type="entry name" value="ATP-DEPENDENT (S)-NAD(P)H-HYDRATE DEHYDRATASE"/>
    <property type="match status" value="1"/>
</dbReference>
<comment type="similarity">
    <text evidence="4 19">In the C-terminal section; belongs to the NnrD/CARKD family.</text>
</comment>
<comment type="cofactor">
    <cofactor evidence="18 19">
        <name>K(+)</name>
        <dbReference type="ChEBI" id="CHEBI:29103"/>
    </cofactor>
    <text evidence="18 19">Binds 1 potassium ion per subunit.</text>
</comment>
<feature type="binding site" evidence="18">
    <location>
        <position position="151"/>
    </location>
    <ligand>
        <name>K(+)</name>
        <dbReference type="ChEBI" id="CHEBI:29103"/>
    </ligand>
</feature>
<dbReference type="InterPro" id="IPR004443">
    <property type="entry name" value="YjeF_N_dom"/>
</dbReference>
<feature type="binding site" evidence="17">
    <location>
        <position position="409"/>
    </location>
    <ligand>
        <name>AMP</name>
        <dbReference type="ChEBI" id="CHEBI:456215"/>
    </ligand>
</feature>
<evidence type="ECO:0000313" key="23">
    <source>
        <dbReference type="Proteomes" id="UP001501183"/>
    </source>
</evidence>
<comment type="cofactor">
    <cofactor evidence="17">
        <name>Mg(2+)</name>
        <dbReference type="ChEBI" id="CHEBI:18420"/>
    </cofactor>
</comment>
<feature type="domain" description="YjeF N-terminal" evidence="21">
    <location>
        <begin position="10"/>
        <end position="203"/>
    </location>
</feature>
<accession>A0ABP8NZH4</accession>
<comment type="catalytic activity">
    <reaction evidence="16 17 19">
        <text>(6S)-NADPHX + ADP = AMP + phosphate + NADPH + H(+)</text>
        <dbReference type="Rhea" id="RHEA:32235"/>
        <dbReference type="ChEBI" id="CHEBI:15378"/>
        <dbReference type="ChEBI" id="CHEBI:43474"/>
        <dbReference type="ChEBI" id="CHEBI:57783"/>
        <dbReference type="ChEBI" id="CHEBI:64076"/>
        <dbReference type="ChEBI" id="CHEBI:456215"/>
        <dbReference type="ChEBI" id="CHEBI:456216"/>
        <dbReference type="EC" id="4.2.1.136"/>
    </reaction>
</comment>
<evidence type="ECO:0000256" key="9">
    <source>
        <dbReference type="ARBA" id="ARBA00022958"/>
    </source>
</evidence>
<sequence>MREFHTTAQVRAAEAPLLAALPEGTLMRRAAHGLARVVAAELRSRTGGVVGREVTLLVGSGDNGGDALWAGSMLRRRGVSVRAVLLDPARAHRAGLAALRAAGGRVHAVVGDPDLVLDGIVGISGRGPLRPAAADLVAGVTAPIVAVDLPSGVDPDTGATPGPAVTAAVTVAFGALKPVHVLAGARCGRVELVDIGLELPASSIAAMTPREVGARWPLPGAADDKYSQGVVGVVAGGARYPGAAVLCCGGAVAATSGMVRYAGAAAPQVLSRWPEVVAADGVADAGRVQAWVVGPGIGTGGEAREALVRVLESDLPVLLDADALTVLAAEPGLVAGRAAPTLLTPHAREFARLTGDDPSGDRVGHTRALAARWGVTVLLKGRSTVIADPDGRVLVNEAGGSAAATAGSGDVLAGVIGALLSTGLEPSAAAAMGARAHSLAAALASGEGSEIPAPISAGALLTQIRAAIRILRAHQVPKT</sequence>
<dbReference type="SUPFAM" id="SSF53613">
    <property type="entry name" value="Ribokinase-like"/>
    <property type="match status" value="1"/>
</dbReference>
<evidence type="ECO:0000256" key="15">
    <source>
        <dbReference type="ARBA" id="ARBA00048238"/>
    </source>
</evidence>
<dbReference type="PIRSF" id="PIRSF017184">
    <property type="entry name" value="Nnr"/>
    <property type="match status" value="1"/>
</dbReference>
<dbReference type="Proteomes" id="UP001501183">
    <property type="component" value="Unassembled WGS sequence"/>
</dbReference>
<comment type="catalytic activity">
    <reaction evidence="1 18 19">
        <text>(6R)-NADHX = (6S)-NADHX</text>
        <dbReference type="Rhea" id="RHEA:32215"/>
        <dbReference type="ChEBI" id="CHEBI:64074"/>
        <dbReference type="ChEBI" id="CHEBI:64075"/>
        <dbReference type="EC" id="5.1.99.6"/>
    </reaction>
</comment>
<dbReference type="HAMAP" id="MF_01965">
    <property type="entry name" value="NADHX_dehydratase"/>
    <property type="match status" value="1"/>
</dbReference>
<evidence type="ECO:0000313" key="22">
    <source>
        <dbReference type="EMBL" id="GAA4477819.1"/>
    </source>
</evidence>
<evidence type="ECO:0000256" key="11">
    <source>
        <dbReference type="ARBA" id="ARBA00023235"/>
    </source>
</evidence>
<dbReference type="PROSITE" id="PS51385">
    <property type="entry name" value="YJEF_N"/>
    <property type="match status" value="1"/>
</dbReference>
<evidence type="ECO:0000256" key="7">
    <source>
        <dbReference type="ARBA" id="ARBA00022840"/>
    </source>
</evidence>
<keyword evidence="12 17" id="KW-0456">Lyase</keyword>
<evidence type="ECO:0000256" key="6">
    <source>
        <dbReference type="ARBA" id="ARBA00022741"/>
    </source>
</evidence>
<comment type="caution">
    <text evidence="18">Lacks conserved residue(s) required for the propagation of feature annotation.</text>
</comment>
<dbReference type="PROSITE" id="PS01050">
    <property type="entry name" value="YJEF_C_2"/>
    <property type="match status" value="1"/>
</dbReference>
<comment type="function">
    <text evidence="14 19">Bifunctional enzyme that catalyzes the epimerization of the S- and R-forms of NAD(P)HX and the dehydration of the S-form of NAD(P)HX at the expense of ADP, which is converted to AMP. This allows the repair of both epimers of NAD(P)HX, a damaged form of NAD(P)H that is a result of enzymatic or heat-dependent hydration.</text>
</comment>
<dbReference type="CDD" id="cd01171">
    <property type="entry name" value="YXKO-related"/>
    <property type="match status" value="1"/>
</dbReference>
<evidence type="ECO:0000256" key="5">
    <source>
        <dbReference type="ARBA" id="ARBA00022723"/>
    </source>
</evidence>
<keyword evidence="8 17" id="KW-0521">NADP</keyword>
<comment type="similarity">
    <text evidence="18">Belongs to the NnrE/AIBP family.</text>
</comment>
<feature type="binding site" evidence="18">
    <location>
        <begin position="62"/>
        <end position="66"/>
    </location>
    <ligand>
        <name>(6S)-NADPHX</name>
        <dbReference type="ChEBI" id="CHEBI:64076"/>
    </ligand>
</feature>
<comment type="similarity">
    <text evidence="17">Belongs to the NnrD/CARKD family.</text>
</comment>
<dbReference type="Gene3D" id="3.40.1190.20">
    <property type="match status" value="1"/>
</dbReference>
<dbReference type="EC" id="5.1.99.6" evidence="19"/>
<dbReference type="HAMAP" id="MF_01966">
    <property type="entry name" value="NADHX_epimerase"/>
    <property type="match status" value="1"/>
</dbReference>
<keyword evidence="5 18" id="KW-0479">Metal-binding</keyword>
<evidence type="ECO:0000256" key="17">
    <source>
        <dbReference type="HAMAP-Rule" id="MF_01965"/>
    </source>
</evidence>
<evidence type="ECO:0000256" key="18">
    <source>
        <dbReference type="HAMAP-Rule" id="MF_01966"/>
    </source>
</evidence>
<reference evidence="23" key="1">
    <citation type="journal article" date="2019" name="Int. J. Syst. Evol. Microbiol.">
        <title>The Global Catalogue of Microorganisms (GCM) 10K type strain sequencing project: providing services to taxonomists for standard genome sequencing and annotation.</title>
        <authorList>
            <consortium name="The Broad Institute Genomics Platform"/>
            <consortium name="The Broad Institute Genome Sequencing Center for Infectious Disease"/>
            <person name="Wu L."/>
            <person name="Ma J."/>
        </authorList>
    </citation>
    <scope>NUCLEOTIDE SEQUENCE [LARGE SCALE GENOMIC DNA]</scope>
    <source>
        <strain evidence="23">JCM 32206</strain>
    </source>
</reference>
<comment type="similarity">
    <text evidence="3 19">In the N-terminal section; belongs to the NnrE/AIBP family.</text>
</comment>
<evidence type="ECO:0000256" key="16">
    <source>
        <dbReference type="ARBA" id="ARBA00049209"/>
    </source>
</evidence>
<comment type="caution">
    <text evidence="22">The sequence shown here is derived from an EMBL/GenBank/DDBJ whole genome shotgun (WGS) entry which is preliminary data.</text>
</comment>
<name>A0ABP8NZH4_9NOCA</name>
<dbReference type="Pfam" id="PF01256">
    <property type="entry name" value="Carb_kinase"/>
    <property type="match status" value="1"/>
</dbReference>
<feature type="binding site" evidence="17">
    <location>
        <position position="410"/>
    </location>
    <ligand>
        <name>(6S)-NADPHX</name>
        <dbReference type="ChEBI" id="CHEBI:64076"/>
    </ligand>
</feature>
<evidence type="ECO:0000256" key="2">
    <source>
        <dbReference type="ARBA" id="ARBA00000909"/>
    </source>
</evidence>
<comment type="catalytic activity">
    <reaction evidence="2 18 19">
        <text>(6R)-NADPHX = (6S)-NADPHX</text>
        <dbReference type="Rhea" id="RHEA:32227"/>
        <dbReference type="ChEBI" id="CHEBI:64076"/>
        <dbReference type="ChEBI" id="CHEBI:64077"/>
        <dbReference type="EC" id="5.1.99.6"/>
    </reaction>
</comment>
<dbReference type="EMBL" id="BAABFB010000030">
    <property type="protein sequence ID" value="GAA4477819.1"/>
    <property type="molecule type" value="Genomic_DNA"/>
</dbReference>
<feature type="binding site" evidence="17">
    <location>
        <position position="296"/>
    </location>
    <ligand>
        <name>(6S)-NADPHX</name>
        <dbReference type="ChEBI" id="CHEBI:64076"/>
    </ligand>
</feature>
<feature type="binding site" evidence="17">
    <location>
        <position position="346"/>
    </location>
    <ligand>
        <name>(6S)-NADPHX</name>
        <dbReference type="ChEBI" id="CHEBI:64076"/>
    </ligand>
</feature>
<evidence type="ECO:0000256" key="10">
    <source>
        <dbReference type="ARBA" id="ARBA00023027"/>
    </source>
</evidence>
<dbReference type="PANTHER" id="PTHR12592">
    <property type="entry name" value="ATP-DEPENDENT (S)-NAD(P)H-HYDRATE DEHYDRATASE FAMILY MEMBER"/>
    <property type="match status" value="1"/>
</dbReference>
<evidence type="ECO:0000259" key="20">
    <source>
        <dbReference type="PROSITE" id="PS51383"/>
    </source>
</evidence>
<feature type="binding site" evidence="17">
    <location>
        <position position="243"/>
    </location>
    <ligand>
        <name>(6S)-NADPHX</name>
        <dbReference type="ChEBI" id="CHEBI:64076"/>
    </ligand>
</feature>
<keyword evidence="23" id="KW-1185">Reference proteome</keyword>
<keyword evidence="6 17" id="KW-0547">Nucleotide-binding</keyword>
<dbReference type="EC" id="4.2.1.136" evidence="19"/>
<dbReference type="InterPro" id="IPR029056">
    <property type="entry name" value="Ribokinase-like"/>
</dbReference>
<feature type="binding site" evidence="17">
    <location>
        <begin position="380"/>
        <end position="384"/>
    </location>
    <ligand>
        <name>AMP</name>
        <dbReference type="ChEBI" id="CHEBI:456215"/>
    </ligand>
</feature>
<dbReference type="InterPro" id="IPR036652">
    <property type="entry name" value="YjeF_N_dom_sf"/>
</dbReference>
<evidence type="ECO:0000256" key="19">
    <source>
        <dbReference type="PIRNR" id="PIRNR017184"/>
    </source>
</evidence>
<evidence type="ECO:0000256" key="4">
    <source>
        <dbReference type="ARBA" id="ARBA00009524"/>
    </source>
</evidence>
<evidence type="ECO:0000256" key="8">
    <source>
        <dbReference type="ARBA" id="ARBA00022857"/>
    </source>
</evidence>
<gene>
    <name evidence="18" type="primary">nnrE</name>
    <name evidence="17" type="synonym">nnrD</name>
    <name evidence="22" type="ORF">GCM10023094_20680</name>
</gene>
<dbReference type="Gene3D" id="3.40.50.10260">
    <property type="entry name" value="YjeF N-terminal domain"/>
    <property type="match status" value="1"/>
</dbReference>
<protein>
    <recommendedName>
        <fullName evidence="19">Bifunctional NAD(P)H-hydrate repair enzyme</fullName>
    </recommendedName>
    <alternativeName>
        <fullName evidence="19">Nicotinamide nucleotide repair protein</fullName>
    </alternativeName>
    <domain>
        <recommendedName>
            <fullName evidence="19">ADP-dependent (S)-NAD(P)H-hydrate dehydratase</fullName>
            <ecNumber evidence="19">4.2.1.136</ecNumber>
        </recommendedName>
        <alternativeName>
            <fullName evidence="19">ADP-dependent NAD(P)HX dehydratase</fullName>
        </alternativeName>
    </domain>
    <domain>
        <recommendedName>
            <fullName evidence="19">NAD(P)H-hydrate epimerase</fullName>
            <ecNumber evidence="19">5.1.99.6</ecNumber>
        </recommendedName>
    </domain>
</protein>
<comment type="function">
    <text evidence="18">Catalyzes the epimerization of the S- and R-forms of NAD(P)HX, a damaged form of NAD(P)H that is a result of enzymatic or heat-dependent hydration. This is a prerequisite for the S-specific NAD(P)H-hydrate dehydratase to allow the repair of both epimers of NAD(P)HX.</text>
</comment>
<evidence type="ECO:0000256" key="1">
    <source>
        <dbReference type="ARBA" id="ARBA00000013"/>
    </source>
</evidence>
<feature type="binding site" evidence="18">
    <location>
        <position position="118"/>
    </location>
    <ligand>
        <name>K(+)</name>
        <dbReference type="ChEBI" id="CHEBI:29103"/>
    </ligand>
</feature>
<comment type="subunit">
    <text evidence="17">Homotetramer.</text>
</comment>
<keyword evidence="7 17" id="KW-0067">ATP-binding</keyword>
<evidence type="ECO:0000259" key="21">
    <source>
        <dbReference type="PROSITE" id="PS51385"/>
    </source>
</evidence>
<keyword evidence="9 18" id="KW-0630">Potassium</keyword>
<dbReference type="Pfam" id="PF03853">
    <property type="entry name" value="YjeF_N"/>
    <property type="match status" value="1"/>
</dbReference>
<comment type="function">
    <text evidence="17">Catalyzes the dehydration of the S-form of NAD(P)HX at the expense of ADP, which is converted to AMP. Together with NAD(P)HX epimerase, which catalyzes the epimerization of the S- and R-forms, the enzyme allows the repair of both epimers of NAD(P)HX, a damaged form of NAD(P)H that is a result of enzymatic or heat-dependent hydration.</text>
</comment>
<organism evidence="22 23">
    <name type="scientific">Rhodococcus olei</name>
    <dbReference type="NCBI Taxonomy" id="2161675"/>
    <lineage>
        <taxon>Bacteria</taxon>
        <taxon>Bacillati</taxon>
        <taxon>Actinomycetota</taxon>
        <taxon>Actinomycetes</taxon>
        <taxon>Mycobacteriales</taxon>
        <taxon>Nocardiaceae</taxon>
        <taxon>Rhodococcus</taxon>
    </lineage>
</organism>
<dbReference type="PROSITE" id="PS51383">
    <property type="entry name" value="YJEF_C_3"/>
    <property type="match status" value="1"/>
</dbReference>
<dbReference type="InterPro" id="IPR030677">
    <property type="entry name" value="Nnr"/>
</dbReference>
<dbReference type="RefSeq" id="WP_345344386.1">
    <property type="nucleotide sequence ID" value="NZ_BAABFB010000030.1"/>
</dbReference>
<feature type="binding site" evidence="18">
    <location>
        <begin position="122"/>
        <end position="128"/>
    </location>
    <ligand>
        <name>(6S)-NADPHX</name>
        <dbReference type="ChEBI" id="CHEBI:64076"/>
    </ligand>
</feature>
<dbReference type="InterPro" id="IPR017953">
    <property type="entry name" value="Carbohydrate_kinase_pred_CS"/>
</dbReference>
<feature type="binding site" evidence="18">
    <location>
        <position position="63"/>
    </location>
    <ligand>
        <name>K(+)</name>
        <dbReference type="ChEBI" id="CHEBI:29103"/>
    </ligand>
</feature>
<evidence type="ECO:0000256" key="13">
    <source>
        <dbReference type="ARBA" id="ARBA00023268"/>
    </source>
</evidence>
<keyword evidence="13" id="KW-0511">Multifunctional enzyme</keyword>
<dbReference type="InterPro" id="IPR000631">
    <property type="entry name" value="CARKD"/>
</dbReference>
<keyword evidence="10 17" id="KW-0520">NAD</keyword>